<dbReference type="EMBL" id="AMYB01000011">
    <property type="protein sequence ID" value="OAC98048.1"/>
    <property type="molecule type" value="Genomic_DNA"/>
</dbReference>
<dbReference type="OrthoDB" id="2254641at2759"/>
<organism evidence="1 2">
    <name type="scientific">Mucor lusitanicus CBS 277.49</name>
    <dbReference type="NCBI Taxonomy" id="747725"/>
    <lineage>
        <taxon>Eukaryota</taxon>
        <taxon>Fungi</taxon>
        <taxon>Fungi incertae sedis</taxon>
        <taxon>Mucoromycota</taxon>
        <taxon>Mucoromycotina</taxon>
        <taxon>Mucoromycetes</taxon>
        <taxon>Mucorales</taxon>
        <taxon>Mucorineae</taxon>
        <taxon>Mucoraceae</taxon>
        <taxon>Mucor</taxon>
    </lineage>
</organism>
<evidence type="ECO:0000313" key="2">
    <source>
        <dbReference type="Proteomes" id="UP000077051"/>
    </source>
</evidence>
<sequence>MESYHDKEKKQSAVDMNDSIMAAVGASTQGLQGVMEAMYLRFEKTTQQTHEMTTGMPRLIERMLRANIQIVSTFKPAGNGNVHMSLMIRNKTQLAVTAMTGVLEFTDNEIDIVYQSAHDEGEALPNVFASPCTLAPQTCYQQDVEILIREPKQCNGAITLRIQHPLPTQESIVIKQTFGLYLIDQLRKEILDNSSSSNIKADLELVADTLCYPVAFFRDIFEIQAIKGINSGMCVALSSPKYKIVCEITSVSEDMDYVDVAISSNHPAFAEQLMDELSILCSD</sequence>
<dbReference type="Proteomes" id="UP000077051">
    <property type="component" value="Unassembled WGS sequence"/>
</dbReference>
<proteinExistence type="predicted"/>
<comment type="caution">
    <text evidence="1">The sequence shown here is derived from an EMBL/GenBank/DDBJ whole genome shotgun (WGS) entry which is preliminary data.</text>
</comment>
<dbReference type="AlphaFoldDB" id="A0A168GUY0"/>
<keyword evidence="2" id="KW-1185">Reference proteome</keyword>
<accession>A0A168GUY0</accession>
<evidence type="ECO:0000313" key="1">
    <source>
        <dbReference type="EMBL" id="OAC98048.1"/>
    </source>
</evidence>
<protein>
    <submittedName>
        <fullName evidence="1">Uncharacterized protein</fullName>
    </submittedName>
</protein>
<dbReference type="VEuPathDB" id="FungiDB:MUCCIDRAFT_115562"/>
<reference evidence="1 2" key="1">
    <citation type="submission" date="2015-06" db="EMBL/GenBank/DDBJ databases">
        <title>Expansion of signal transduction pathways in fungi by whole-genome duplication.</title>
        <authorList>
            <consortium name="DOE Joint Genome Institute"/>
            <person name="Corrochano L.M."/>
            <person name="Kuo A."/>
            <person name="Marcet-Houben M."/>
            <person name="Polaino S."/>
            <person name="Salamov A."/>
            <person name="Villalobos J.M."/>
            <person name="Alvarez M.I."/>
            <person name="Avalos J."/>
            <person name="Benito E.P."/>
            <person name="Benoit I."/>
            <person name="Burger G."/>
            <person name="Camino L.P."/>
            <person name="Canovas D."/>
            <person name="Cerda-Olmedo E."/>
            <person name="Cheng J.-F."/>
            <person name="Dominguez A."/>
            <person name="Elias M."/>
            <person name="Eslava A.P."/>
            <person name="Glaser F."/>
            <person name="Grimwood J."/>
            <person name="Gutierrez G."/>
            <person name="Heitman J."/>
            <person name="Henrissat B."/>
            <person name="Iturriaga E.A."/>
            <person name="Lang B.F."/>
            <person name="Lavin J.L."/>
            <person name="Lee S."/>
            <person name="Li W."/>
            <person name="Lindquist E."/>
            <person name="Lopez-Garcia S."/>
            <person name="Luque E.M."/>
            <person name="Marcos A.T."/>
            <person name="Martin J."/>
            <person name="Mccluskey K."/>
            <person name="Medina H.R."/>
            <person name="Miralles-Duran A."/>
            <person name="Miyazaki A."/>
            <person name="Munoz-Torres E."/>
            <person name="Oguiza J.A."/>
            <person name="Ohm R."/>
            <person name="Olmedo M."/>
            <person name="Orejas M."/>
            <person name="Ortiz-Castellanos L."/>
            <person name="Pisabarro A.G."/>
            <person name="Rodriguez-Romero J."/>
            <person name="Ruiz-Herrera J."/>
            <person name="Ruiz-Vazquez R."/>
            <person name="Sanz C."/>
            <person name="Schackwitz W."/>
            <person name="Schmutz J."/>
            <person name="Shahriari M."/>
            <person name="Shelest E."/>
            <person name="Silva-Franco F."/>
            <person name="Soanes D."/>
            <person name="Syed K."/>
            <person name="Tagua V.G."/>
            <person name="Talbot N.J."/>
            <person name="Thon M."/>
            <person name="De Vries R.P."/>
            <person name="Wiebenga A."/>
            <person name="Yadav J.S."/>
            <person name="Braun E.L."/>
            <person name="Baker S."/>
            <person name="Garre V."/>
            <person name="Horwitz B."/>
            <person name="Torres-Martinez S."/>
            <person name="Idnurm A."/>
            <person name="Herrera-Estrella A."/>
            <person name="Gabaldon T."/>
            <person name="Grigoriev I.V."/>
        </authorList>
    </citation>
    <scope>NUCLEOTIDE SEQUENCE [LARGE SCALE GENOMIC DNA]</scope>
    <source>
        <strain evidence="1 2">CBS 277.49</strain>
    </source>
</reference>
<gene>
    <name evidence="1" type="ORF">MUCCIDRAFT_115562</name>
</gene>
<name>A0A168GUY0_MUCCL</name>